<dbReference type="Pfam" id="PF01522">
    <property type="entry name" value="Polysacc_deac_1"/>
    <property type="match status" value="1"/>
</dbReference>
<dbReference type="CDD" id="cd10941">
    <property type="entry name" value="CE4_PuuE_HpPgdA_like_2"/>
    <property type="match status" value="1"/>
</dbReference>
<comment type="caution">
    <text evidence="2">The sequence shown here is derived from an EMBL/GenBank/DDBJ whole genome shotgun (WGS) entry which is preliminary data.</text>
</comment>
<dbReference type="Proteomes" id="UP000307956">
    <property type="component" value="Unassembled WGS sequence"/>
</dbReference>
<evidence type="ECO:0000313" key="2">
    <source>
        <dbReference type="EMBL" id="THF61634.1"/>
    </source>
</evidence>
<proteinExistence type="predicted"/>
<dbReference type="OrthoDB" id="9784220at2"/>
<organism evidence="2 3">
    <name type="scientific">Pseudothauera rhizosphaerae</name>
    <dbReference type="NCBI Taxonomy" id="2565932"/>
    <lineage>
        <taxon>Bacteria</taxon>
        <taxon>Pseudomonadati</taxon>
        <taxon>Pseudomonadota</taxon>
        <taxon>Betaproteobacteria</taxon>
        <taxon>Rhodocyclales</taxon>
        <taxon>Zoogloeaceae</taxon>
        <taxon>Pseudothauera</taxon>
    </lineage>
</organism>
<dbReference type="SUPFAM" id="SSF88713">
    <property type="entry name" value="Glycoside hydrolase/deacetylase"/>
    <property type="match status" value="1"/>
</dbReference>
<dbReference type="NCBIfam" id="TIGR03006">
    <property type="entry name" value="pepcterm_polyde"/>
    <property type="match status" value="1"/>
</dbReference>
<keyword evidence="3" id="KW-1185">Reference proteome</keyword>
<name>A0A4S4APL1_9RHOO</name>
<gene>
    <name evidence="2" type="ORF">E6O51_09275</name>
</gene>
<dbReference type="GO" id="GO:0016810">
    <property type="term" value="F:hydrolase activity, acting on carbon-nitrogen (but not peptide) bonds"/>
    <property type="evidence" value="ECO:0007669"/>
    <property type="project" value="InterPro"/>
</dbReference>
<accession>A0A4S4APL1</accession>
<dbReference type="InterPro" id="IPR002509">
    <property type="entry name" value="NODB_dom"/>
</dbReference>
<dbReference type="RefSeq" id="WP_136384708.1">
    <property type="nucleotide sequence ID" value="NZ_SSOD01000006.1"/>
</dbReference>
<evidence type="ECO:0000259" key="1">
    <source>
        <dbReference type="PROSITE" id="PS51677"/>
    </source>
</evidence>
<dbReference type="Gene3D" id="3.20.20.370">
    <property type="entry name" value="Glycoside hydrolase/deacetylase"/>
    <property type="match status" value="1"/>
</dbReference>
<reference evidence="2 3" key="1">
    <citation type="submission" date="2019-04" db="EMBL/GenBank/DDBJ databases">
        <title>Azoarcus rhizosphaerae sp. nov. isolated from rhizosphere of Ficus religiosa.</title>
        <authorList>
            <person name="Lin S.-Y."/>
            <person name="Hameed A."/>
            <person name="Hsu Y.-H."/>
            <person name="Young C.-C."/>
        </authorList>
    </citation>
    <scope>NUCLEOTIDE SEQUENCE [LARGE SCALE GENOMIC DNA]</scope>
    <source>
        <strain evidence="2 3">CC-YHH848</strain>
    </source>
</reference>
<dbReference type="InterPro" id="IPR022560">
    <property type="entry name" value="DUF3473"/>
</dbReference>
<dbReference type="EMBL" id="SSOD01000006">
    <property type="protein sequence ID" value="THF61634.1"/>
    <property type="molecule type" value="Genomic_DNA"/>
</dbReference>
<sequence>MPSPSITNALTIDVEDYFQVSALAPHFPRAQWDALPCRVEANVERILALLEAHDARATFFTLGWIAERYPQLVRRIADGGHEVASHGYGHERASAQSPEAFLADIRLAKAVLEDITGQAVSGYRAPSFSIGRGNPWAHDCIAEAGYRYSSSVYPVQHDHYGMPDAPRFPWRLPNGLLEIPVSTVRWLGRNWPAGGGGYFRLLPYAVSRWQIARVNRHDRRPAIFYFHPWEVDPEQPRVQEAAAKARFRHYVNLERTEARLHRLLADFAWGRADAVFRDAA</sequence>
<dbReference type="InterPro" id="IPR011330">
    <property type="entry name" value="Glyco_hydro/deAcase_b/a-brl"/>
</dbReference>
<evidence type="ECO:0000313" key="3">
    <source>
        <dbReference type="Proteomes" id="UP000307956"/>
    </source>
</evidence>
<dbReference type="PANTHER" id="PTHR47561">
    <property type="entry name" value="POLYSACCHARIDE DEACETYLASE FAMILY PROTEIN (AFU_ORTHOLOGUE AFUA_6G05030)"/>
    <property type="match status" value="1"/>
</dbReference>
<protein>
    <submittedName>
        <fullName evidence="2">DUF3473 domain-containing protein</fullName>
    </submittedName>
</protein>
<dbReference type="InterPro" id="IPR045235">
    <property type="entry name" value="PuuE_HpPgdA-like"/>
</dbReference>
<dbReference type="PROSITE" id="PS51677">
    <property type="entry name" value="NODB"/>
    <property type="match status" value="1"/>
</dbReference>
<dbReference type="InterPro" id="IPR014344">
    <property type="entry name" value="XrtA_polysacc_deacetyl"/>
</dbReference>
<dbReference type="Pfam" id="PF11959">
    <property type="entry name" value="DUF3473"/>
    <property type="match status" value="1"/>
</dbReference>
<dbReference type="PANTHER" id="PTHR47561:SF1">
    <property type="entry name" value="POLYSACCHARIDE DEACETYLASE FAMILY PROTEIN (AFU_ORTHOLOGUE AFUA_6G05030)"/>
    <property type="match status" value="1"/>
</dbReference>
<dbReference type="GO" id="GO:0005975">
    <property type="term" value="P:carbohydrate metabolic process"/>
    <property type="evidence" value="ECO:0007669"/>
    <property type="project" value="InterPro"/>
</dbReference>
<dbReference type="AlphaFoldDB" id="A0A4S4APL1"/>
<feature type="domain" description="NodB homology" evidence="1">
    <location>
        <begin position="21"/>
        <end position="280"/>
    </location>
</feature>